<comment type="caution">
    <text evidence="1">The sequence shown here is derived from an EMBL/GenBank/DDBJ whole genome shotgun (WGS) entry which is preliminary data.</text>
</comment>
<dbReference type="EMBL" id="CM029040">
    <property type="protein sequence ID" value="KAG2632128.1"/>
    <property type="molecule type" value="Genomic_DNA"/>
</dbReference>
<gene>
    <name evidence="1" type="ORF">PVAP13_2NG059992</name>
</gene>
<name>A0A8T0VBK4_PANVG</name>
<sequence length="113" mass="12335">MYSIRLRLECSYSKIPIVSFLSPLAANRDLGVGVYLSVFHACFCSSTPGRRDCRGRLRDDGQRATAGCRQDAALEARREAWTGQPGLITHVLKLNCCLLMHAGTQHASVKAAA</sequence>
<evidence type="ECO:0000313" key="2">
    <source>
        <dbReference type="Proteomes" id="UP000823388"/>
    </source>
</evidence>
<reference evidence="1" key="1">
    <citation type="submission" date="2020-05" db="EMBL/GenBank/DDBJ databases">
        <title>WGS assembly of Panicum virgatum.</title>
        <authorList>
            <person name="Lovell J.T."/>
            <person name="Jenkins J."/>
            <person name="Shu S."/>
            <person name="Juenger T.E."/>
            <person name="Schmutz J."/>
        </authorList>
    </citation>
    <scope>NUCLEOTIDE SEQUENCE</scope>
    <source>
        <strain evidence="1">AP13</strain>
    </source>
</reference>
<evidence type="ECO:0000313" key="1">
    <source>
        <dbReference type="EMBL" id="KAG2632128.1"/>
    </source>
</evidence>
<accession>A0A8T0VBK4</accession>
<dbReference type="AlphaFoldDB" id="A0A8T0VBK4"/>
<keyword evidence="2" id="KW-1185">Reference proteome</keyword>
<proteinExistence type="predicted"/>
<organism evidence="1 2">
    <name type="scientific">Panicum virgatum</name>
    <name type="common">Blackwell switchgrass</name>
    <dbReference type="NCBI Taxonomy" id="38727"/>
    <lineage>
        <taxon>Eukaryota</taxon>
        <taxon>Viridiplantae</taxon>
        <taxon>Streptophyta</taxon>
        <taxon>Embryophyta</taxon>
        <taxon>Tracheophyta</taxon>
        <taxon>Spermatophyta</taxon>
        <taxon>Magnoliopsida</taxon>
        <taxon>Liliopsida</taxon>
        <taxon>Poales</taxon>
        <taxon>Poaceae</taxon>
        <taxon>PACMAD clade</taxon>
        <taxon>Panicoideae</taxon>
        <taxon>Panicodae</taxon>
        <taxon>Paniceae</taxon>
        <taxon>Panicinae</taxon>
        <taxon>Panicum</taxon>
        <taxon>Panicum sect. Hiantes</taxon>
    </lineage>
</organism>
<protein>
    <submittedName>
        <fullName evidence="1">Uncharacterized protein</fullName>
    </submittedName>
</protein>
<dbReference type="Proteomes" id="UP000823388">
    <property type="component" value="Chromosome 2N"/>
</dbReference>